<dbReference type="GO" id="GO:0005930">
    <property type="term" value="C:axoneme"/>
    <property type="evidence" value="ECO:0007669"/>
    <property type="project" value="UniProtKB-SubCell"/>
</dbReference>
<dbReference type="AlphaFoldDB" id="A0A9P1GEB4"/>
<keyword evidence="12" id="KW-0206">Cytoskeleton</keyword>
<evidence type="ECO:0000313" key="16">
    <source>
        <dbReference type="EMBL" id="CAL1160619.1"/>
    </source>
</evidence>
<evidence type="ECO:0000256" key="2">
    <source>
        <dbReference type="ARBA" id="ARBA00008887"/>
    </source>
</evidence>
<evidence type="ECO:0000256" key="6">
    <source>
        <dbReference type="ARBA" id="ARBA00022741"/>
    </source>
</evidence>
<comment type="subcellular location">
    <subcellularLocation>
        <location evidence="1">Cytoplasm</location>
        <location evidence="1">Cytoskeleton</location>
        <location evidence="1">Cilium axoneme</location>
    </subcellularLocation>
</comment>
<protein>
    <submittedName>
        <fullName evidence="17">Dynein gamma chain, flagellar outer arm</fullName>
    </submittedName>
</protein>
<dbReference type="GO" id="GO:0005874">
    <property type="term" value="C:microtubule"/>
    <property type="evidence" value="ECO:0007669"/>
    <property type="project" value="UniProtKB-KW"/>
</dbReference>
<keyword evidence="13" id="KW-0966">Cell projection</keyword>
<dbReference type="FunFam" id="1.10.8.710:FF:000003">
    <property type="entry name" value="Dynein axonemal heavy chain 5"/>
    <property type="match status" value="1"/>
</dbReference>
<reference evidence="15" key="1">
    <citation type="submission" date="2022-10" db="EMBL/GenBank/DDBJ databases">
        <authorList>
            <person name="Chen Y."/>
            <person name="Dougan E. K."/>
            <person name="Chan C."/>
            <person name="Rhodes N."/>
            <person name="Thang M."/>
        </authorList>
    </citation>
    <scope>NUCLEOTIDE SEQUENCE</scope>
</reference>
<dbReference type="GO" id="GO:0051959">
    <property type="term" value="F:dynein light intermediate chain binding"/>
    <property type="evidence" value="ECO:0007669"/>
    <property type="project" value="InterPro"/>
</dbReference>
<name>A0A9P1GEB4_9DINO</name>
<dbReference type="Pfam" id="PF12774">
    <property type="entry name" value="AAA_6"/>
    <property type="match status" value="1"/>
</dbReference>
<dbReference type="EMBL" id="CAMXCT010004001">
    <property type="protein sequence ID" value="CAI4007244.1"/>
    <property type="molecule type" value="Genomic_DNA"/>
</dbReference>
<dbReference type="GO" id="GO:0030286">
    <property type="term" value="C:dynein complex"/>
    <property type="evidence" value="ECO:0007669"/>
    <property type="project" value="UniProtKB-KW"/>
</dbReference>
<proteinExistence type="inferred from homology"/>
<organism evidence="15">
    <name type="scientific">Cladocopium goreaui</name>
    <dbReference type="NCBI Taxonomy" id="2562237"/>
    <lineage>
        <taxon>Eukaryota</taxon>
        <taxon>Sar</taxon>
        <taxon>Alveolata</taxon>
        <taxon>Dinophyceae</taxon>
        <taxon>Suessiales</taxon>
        <taxon>Symbiodiniaceae</taxon>
        <taxon>Cladocopium</taxon>
    </lineage>
</organism>
<keyword evidence="17" id="KW-0282">Flagellum</keyword>
<comment type="similarity">
    <text evidence="2">Belongs to the dynein heavy chain family.</text>
</comment>
<comment type="caution">
    <text evidence="15">The sequence shown here is derived from an EMBL/GenBank/DDBJ whole genome shotgun (WGS) entry which is preliminary data.</text>
</comment>
<dbReference type="InterPro" id="IPR035699">
    <property type="entry name" value="AAA_6"/>
</dbReference>
<evidence type="ECO:0000256" key="9">
    <source>
        <dbReference type="ARBA" id="ARBA00023054"/>
    </source>
</evidence>
<keyword evidence="3" id="KW-0963">Cytoplasm</keyword>
<keyword evidence="5" id="KW-0677">Repeat</keyword>
<dbReference type="EMBL" id="CAMXCT030004001">
    <property type="protein sequence ID" value="CAL4794556.1"/>
    <property type="molecule type" value="Genomic_DNA"/>
</dbReference>
<sequence length="333" mass="38287">MFEHREFILPRNRETIMKVKLASVGYGALDTLPKKFLPPMLGNFREKFNILYALCEQQLSKQRHYDFGLRNILSVLRQSGIVKRSEPGESDEEMLFMRTVRDMNLSKLVADDVPLFMNLLEDLFPKVTETPEMNYKSLEETVSWLSVPSDPSIIDKRMRIRVVNITAKERLTQKDHFSIVWRPSLCGKSRIMQTLTQALTEDKEQPAPHKLVVMNPKAITDAQMYGVKDASSGAVMNGRPECWMTRFASIWQQKNNRALKYSTWIVCPAPSEDDKCDGPIDAIWIENLNTVLDDNKFEVESLRNASPATAWIPMEPWSYGMPPIFMKGLVFFG</sequence>
<keyword evidence="8" id="KW-0243">Dynein</keyword>
<dbReference type="Gene3D" id="3.40.50.300">
    <property type="entry name" value="P-loop containing nucleotide triphosphate hydrolases"/>
    <property type="match status" value="1"/>
</dbReference>
<evidence type="ECO:0000256" key="3">
    <source>
        <dbReference type="ARBA" id="ARBA00022490"/>
    </source>
</evidence>
<evidence type="ECO:0000313" key="18">
    <source>
        <dbReference type="Proteomes" id="UP001152797"/>
    </source>
</evidence>
<feature type="domain" description="Dynein heavy chain hydrolytic ATP-binding dynein motor region" evidence="14">
    <location>
        <begin position="13"/>
        <end position="150"/>
    </location>
</feature>
<keyword evidence="9" id="KW-0175">Coiled coil</keyword>
<dbReference type="Proteomes" id="UP001152797">
    <property type="component" value="Unassembled WGS sequence"/>
</dbReference>
<dbReference type="GO" id="GO:0007018">
    <property type="term" value="P:microtubule-based movement"/>
    <property type="evidence" value="ECO:0007669"/>
    <property type="project" value="InterPro"/>
</dbReference>
<evidence type="ECO:0000256" key="4">
    <source>
        <dbReference type="ARBA" id="ARBA00022701"/>
    </source>
</evidence>
<evidence type="ECO:0000256" key="11">
    <source>
        <dbReference type="ARBA" id="ARBA00023175"/>
    </source>
</evidence>
<keyword evidence="10" id="KW-0969">Cilium</keyword>
<evidence type="ECO:0000313" key="17">
    <source>
        <dbReference type="EMBL" id="CAL4794556.1"/>
    </source>
</evidence>
<evidence type="ECO:0000256" key="8">
    <source>
        <dbReference type="ARBA" id="ARBA00023017"/>
    </source>
</evidence>
<dbReference type="GO" id="GO:0045505">
    <property type="term" value="F:dynein intermediate chain binding"/>
    <property type="evidence" value="ECO:0007669"/>
    <property type="project" value="InterPro"/>
</dbReference>
<evidence type="ECO:0000256" key="7">
    <source>
        <dbReference type="ARBA" id="ARBA00022840"/>
    </source>
</evidence>
<keyword evidence="18" id="KW-1185">Reference proteome</keyword>
<dbReference type="InterPro" id="IPR043157">
    <property type="entry name" value="Dynein_AAA1S"/>
</dbReference>
<evidence type="ECO:0000256" key="13">
    <source>
        <dbReference type="ARBA" id="ARBA00023273"/>
    </source>
</evidence>
<evidence type="ECO:0000313" key="15">
    <source>
        <dbReference type="EMBL" id="CAI4007244.1"/>
    </source>
</evidence>
<keyword evidence="4" id="KW-0493">Microtubule</keyword>
<dbReference type="InterPro" id="IPR027417">
    <property type="entry name" value="P-loop_NTPase"/>
</dbReference>
<evidence type="ECO:0000259" key="14">
    <source>
        <dbReference type="Pfam" id="PF12774"/>
    </source>
</evidence>
<reference evidence="16" key="2">
    <citation type="submission" date="2024-04" db="EMBL/GenBank/DDBJ databases">
        <authorList>
            <person name="Chen Y."/>
            <person name="Shah S."/>
            <person name="Dougan E. K."/>
            <person name="Thang M."/>
            <person name="Chan C."/>
        </authorList>
    </citation>
    <scope>NUCLEOTIDE SEQUENCE [LARGE SCALE GENOMIC DNA]</scope>
</reference>
<keyword evidence="7" id="KW-0067">ATP-binding</keyword>
<dbReference type="GO" id="GO:0005524">
    <property type="term" value="F:ATP binding"/>
    <property type="evidence" value="ECO:0007669"/>
    <property type="project" value="UniProtKB-KW"/>
</dbReference>
<evidence type="ECO:0000256" key="12">
    <source>
        <dbReference type="ARBA" id="ARBA00023212"/>
    </source>
</evidence>
<keyword evidence="6" id="KW-0547">Nucleotide-binding</keyword>
<gene>
    <name evidence="15" type="ORF">C1SCF055_LOCUS32809</name>
</gene>
<evidence type="ECO:0000256" key="5">
    <source>
        <dbReference type="ARBA" id="ARBA00022737"/>
    </source>
</evidence>
<evidence type="ECO:0000256" key="1">
    <source>
        <dbReference type="ARBA" id="ARBA00004430"/>
    </source>
</evidence>
<dbReference type="Gene3D" id="1.10.8.710">
    <property type="match status" value="1"/>
</dbReference>
<dbReference type="PANTHER" id="PTHR46961">
    <property type="entry name" value="DYNEIN HEAVY CHAIN 1, AXONEMAL-LIKE PROTEIN"/>
    <property type="match status" value="1"/>
</dbReference>
<dbReference type="OrthoDB" id="424310at2759"/>
<keyword evidence="11" id="KW-0505">Motor protein</keyword>
<accession>A0A9P1GEB4</accession>
<evidence type="ECO:0000256" key="10">
    <source>
        <dbReference type="ARBA" id="ARBA00023069"/>
    </source>
</evidence>
<dbReference type="EMBL" id="CAMXCT020004001">
    <property type="protein sequence ID" value="CAL1160619.1"/>
    <property type="molecule type" value="Genomic_DNA"/>
</dbReference>
<dbReference type="InterPro" id="IPR026983">
    <property type="entry name" value="DHC"/>
</dbReference>